<dbReference type="GO" id="GO:0016020">
    <property type="term" value="C:membrane"/>
    <property type="evidence" value="ECO:0007669"/>
    <property type="project" value="InterPro"/>
</dbReference>
<keyword evidence="3" id="KW-0732">Signal</keyword>
<dbReference type="InParanoid" id="A0A6P7N6L9"/>
<dbReference type="InterPro" id="IPR039090">
    <property type="entry name" value="CD7"/>
</dbReference>
<dbReference type="FunCoup" id="A0A6P7N6L9">
    <property type="interactions" value="42"/>
</dbReference>
<evidence type="ECO:0000256" key="2">
    <source>
        <dbReference type="SAM" id="Phobius"/>
    </source>
</evidence>
<evidence type="ECO:0000313" key="4">
    <source>
        <dbReference type="Proteomes" id="UP000515150"/>
    </source>
</evidence>
<protein>
    <submittedName>
        <fullName evidence="5">Uncharacterized protein LOC114859782</fullName>
    </submittedName>
</protein>
<evidence type="ECO:0000256" key="3">
    <source>
        <dbReference type="SAM" id="SignalP"/>
    </source>
</evidence>
<dbReference type="GO" id="GO:0038023">
    <property type="term" value="F:signaling receptor activity"/>
    <property type="evidence" value="ECO:0007669"/>
    <property type="project" value="InterPro"/>
</dbReference>
<dbReference type="GeneID" id="114859782"/>
<feature type="region of interest" description="Disordered" evidence="1">
    <location>
        <begin position="176"/>
        <end position="202"/>
    </location>
</feature>
<keyword evidence="4" id="KW-1185">Reference proteome</keyword>
<feature type="transmembrane region" description="Helical" evidence="2">
    <location>
        <begin position="145"/>
        <end position="168"/>
    </location>
</feature>
<dbReference type="PANTHER" id="PTHR15343:SF0">
    <property type="entry name" value="T-CELL ANTIGEN CD7"/>
    <property type="match status" value="1"/>
</dbReference>
<dbReference type="KEGG" id="bspl:114859782"/>
<gene>
    <name evidence="5" type="primary">LOC114859782</name>
</gene>
<feature type="chain" id="PRO_5028115911" evidence="3">
    <location>
        <begin position="19"/>
        <end position="240"/>
    </location>
</feature>
<evidence type="ECO:0000256" key="1">
    <source>
        <dbReference type="SAM" id="MobiDB-lite"/>
    </source>
</evidence>
<evidence type="ECO:0000313" key="5">
    <source>
        <dbReference type="RefSeq" id="XP_029013564.1"/>
    </source>
</evidence>
<dbReference type="Proteomes" id="UP000515150">
    <property type="component" value="Chromosome 8"/>
</dbReference>
<accession>A0A6P7N6L9</accession>
<reference evidence="5" key="1">
    <citation type="submission" date="2025-08" db="UniProtKB">
        <authorList>
            <consortium name="RefSeq"/>
        </authorList>
    </citation>
    <scope>IDENTIFICATION</scope>
</reference>
<dbReference type="AlphaFoldDB" id="A0A6P7N6L9"/>
<feature type="signal peptide" evidence="3">
    <location>
        <begin position="1"/>
        <end position="18"/>
    </location>
</feature>
<dbReference type="GO" id="GO:0002250">
    <property type="term" value="P:adaptive immune response"/>
    <property type="evidence" value="ECO:0007669"/>
    <property type="project" value="InterPro"/>
</dbReference>
<dbReference type="RefSeq" id="XP_029013564.1">
    <property type="nucleotide sequence ID" value="XM_029157731.3"/>
</dbReference>
<keyword evidence="2" id="KW-0472">Membrane</keyword>
<proteinExistence type="predicted"/>
<keyword evidence="2" id="KW-0812">Transmembrane</keyword>
<dbReference type="OrthoDB" id="8917013at2759"/>
<dbReference type="PANTHER" id="PTHR15343">
    <property type="entry name" value="CD7"/>
    <property type="match status" value="1"/>
</dbReference>
<sequence length="240" mass="26072">MRNLVSILILTQLYEACADVAFVHLSRNQTLELTCSPQRDLGGLTAFSLLHRGARGQTTVLAMAEGGELRVNPEHRGRVRLRGGLASPRLNVSIARVERGDAGLYAWELSYGGGGGGGSADVAGAHRAFLVVDAAGGACHCSHRYLPVTASLFTAAGLLLVALSWMLVQTCKVKRRPRPPHPPPIYEEMSRKQQRAGTPQNNYEAPAHLEEVHFPVYANPSIQQPQDEYYASPRQLAVRA</sequence>
<name>A0A6P7N6L9_BETSP</name>
<organism evidence="4 5">
    <name type="scientific">Betta splendens</name>
    <name type="common">Siamese fighting fish</name>
    <dbReference type="NCBI Taxonomy" id="158456"/>
    <lineage>
        <taxon>Eukaryota</taxon>
        <taxon>Metazoa</taxon>
        <taxon>Chordata</taxon>
        <taxon>Craniata</taxon>
        <taxon>Vertebrata</taxon>
        <taxon>Euteleostomi</taxon>
        <taxon>Actinopterygii</taxon>
        <taxon>Neopterygii</taxon>
        <taxon>Teleostei</taxon>
        <taxon>Neoteleostei</taxon>
        <taxon>Acanthomorphata</taxon>
        <taxon>Anabantaria</taxon>
        <taxon>Anabantiformes</taxon>
        <taxon>Anabantoidei</taxon>
        <taxon>Osphronemidae</taxon>
        <taxon>Betta</taxon>
    </lineage>
</organism>
<keyword evidence="2" id="KW-1133">Transmembrane helix</keyword>